<evidence type="ECO:0000313" key="2">
    <source>
        <dbReference type="EMBL" id="UYO39113.1"/>
    </source>
</evidence>
<accession>A0AAX3DWP9</accession>
<gene>
    <name evidence="2" type="ORF">KQX62_20725</name>
</gene>
<dbReference type="EMBL" id="CP076676">
    <property type="protein sequence ID" value="UYO39113.1"/>
    <property type="molecule type" value="Genomic_DNA"/>
</dbReference>
<sequence length="71" mass="7892">MRNQAIPAALHQSSAEFVIKRANAQTIASGWFFVDHSACTRSNRVIIRCDARPDRSSSQLHRPEGEKGEIA</sequence>
<feature type="region of interest" description="Disordered" evidence="1">
    <location>
        <begin position="52"/>
        <end position="71"/>
    </location>
</feature>
<organism evidence="2 3">
    <name type="scientific">Rhodopseudomonas palustris</name>
    <dbReference type="NCBI Taxonomy" id="1076"/>
    <lineage>
        <taxon>Bacteria</taxon>
        <taxon>Pseudomonadati</taxon>
        <taxon>Pseudomonadota</taxon>
        <taxon>Alphaproteobacteria</taxon>
        <taxon>Hyphomicrobiales</taxon>
        <taxon>Nitrobacteraceae</taxon>
        <taxon>Rhodopseudomonas</taxon>
    </lineage>
</organism>
<dbReference type="RefSeq" id="WP_264074506.1">
    <property type="nucleotide sequence ID" value="NZ_CP076676.1"/>
</dbReference>
<dbReference type="Proteomes" id="UP001163166">
    <property type="component" value="Chromosome"/>
</dbReference>
<proteinExistence type="predicted"/>
<protein>
    <submittedName>
        <fullName evidence="2">Uncharacterized protein</fullName>
    </submittedName>
</protein>
<dbReference type="AlphaFoldDB" id="A0AAX3DWP9"/>
<reference evidence="2" key="1">
    <citation type="journal article" date="2022" name="Biol. Control">
        <title>In silico genomic analysis of Rhodopseudomonas palustris strains revealed potential biocontrol agents and crop yield enhancers.</title>
        <authorList>
            <person name="Surachat K."/>
            <person name="Kantachote D."/>
            <person name="Deachamag P."/>
            <person name="Wonglapsuwan M."/>
        </authorList>
    </citation>
    <scope>NUCLEOTIDE SEQUENCE</scope>
    <source>
        <strain evidence="2">TLS06</strain>
    </source>
</reference>
<evidence type="ECO:0000313" key="3">
    <source>
        <dbReference type="Proteomes" id="UP001163166"/>
    </source>
</evidence>
<name>A0AAX3DWP9_RHOPL</name>
<evidence type="ECO:0000256" key="1">
    <source>
        <dbReference type="SAM" id="MobiDB-lite"/>
    </source>
</evidence>